<evidence type="ECO:0000313" key="2">
    <source>
        <dbReference type="Proteomes" id="UP000178880"/>
    </source>
</evidence>
<dbReference type="InterPro" id="IPR003789">
    <property type="entry name" value="Asn/Gln_tRNA_amidoTrase-B-like"/>
</dbReference>
<dbReference type="InterPro" id="IPR019004">
    <property type="entry name" value="YqeY/Aim41"/>
</dbReference>
<dbReference type="GO" id="GO:0016884">
    <property type="term" value="F:carbon-nitrogen ligase activity, with glutamine as amido-N-donor"/>
    <property type="evidence" value="ECO:0007669"/>
    <property type="project" value="InterPro"/>
</dbReference>
<dbReference type="Gene3D" id="1.10.1510.10">
    <property type="entry name" value="Uncharacterised protein YqeY/AIM41 PF09424, N-terminal domain"/>
    <property type="match status" value="1"/>
</dbReference>
<dbReference type="PANTHER" id="PTHR28055:SF1">
    <property type="entry name" value="ALTERED INHERITANCE OF MITOCHONDRIA PROTEIN 41, MITOCHONDRIAL"/>
    <property type="match status" value="1"/>
</dbReference>
<dbReference type="Proteomes" id="UP000178880">
    <property type="component" value="Unassembled WGS sequence"/>
</dbReference>
<dbReference type="STRING" id="1798650.A2945_05500"/>
<dbReference type="PANTHER" id="PTHR28055">
    <property type="entry name" value="ALTERED INHERITANCE OF MITOCHONDRIA PROTEIN 41, MITOCHONDRIAL"/>
    <property type="match status" value="1"/>
</dbReference>
<dbReference type="AlphaFoldDB" id="A0A1G2CCT3"/>
<accession>A0A1G2CCT3</accession>
<sequence>MLTDRLKEDLKNSLKSGNAERVGIIRLFISEANNKQKEKFGAETKMLSDEDVVAVLQKEAKKRREAIELYKKGGRMDLARKEEMELTILAEYLPKALSSAEIKAVVDKLHASGLVEFNALMKGAMKELKGKADGKMVGDIIKKKLGLI</sequence>
<gene>
    <name evidence="1" type="ORF">A2945_05500</name>
</gene>
<dbReference type="Gene3D" id="1.10.10.410">
    <property type="match status" value="1"/>
</dbReference>
<dbReference type="InterPro" id="IPR023168">
    <property type="entry name" value="GatB_Yqey_C_2"/>
</dbReference>
<evidence type="ECO:0000313" key="1">
    <source>
        <dbReference type="EMBL" id="OGY99203.1"/>
    </source>
</evidence>
<protein>
    <recommendedName>
        <fullName evidence="3">Glutamyl-tRNA amidotransferase</fullName>
    </recommendedName>
</protein>
<evidence type="ECO:0008006" key="3">
    <source>
        <dbReference type="Google" id="ProtNLM"/>
    </source>
</evidence>
<dbReference type="EMBL" id="MHLA01000018">
    <property type="protein sequence ID" value="OGY99203.1"/>
    <property type="molecule type" value="Genomic_DNA"/>
</dbReference>
<comment type="caution">
    <text evidence="1">The sequence shown here is derived from an EMBL/GenBank/DDBJ whole genome shotgun (WGS) entry which is preliminary data.</text>
</comment>
<reference evidence="1 2" key="1">
    <citation type="journal article" date="2016" name="Nat. Commun.">
        <title>Thousands of microbial genomes shed light on interconnected biogeochemical processes in an aquifer system.</title>
        <authorList>
            <person name="Anantharaman K."/>
            <person name="Brown C.T."/>
            <person name="Hug L.A."/>
            <person name="Sharon I."/>
            <person name="Castelle C.J."/>
            <person name="Probst A.J."/>
            <person name="Thomas B.C."/>
            <person name="Singh A."/>
            <person name="Wilkins M.J."/>
            <person name="Karaoz U."/>
            <person name="Brodie E.L."/>
            <person name="Williams K.H."/>
            <person name="Hubbard S.S."/>
            <person name="Banfield J.F."/>
        </authorList>
    </citation>
    <scope>NUCLEOTIDE SEQUENCE [LARGE SCALE GENOMIC DNA]</scope>
</reference>
<dbReference type="InterPro" id="IPR042184">
    <property type="entry name" value="YqeY/Aim41_N"/>
</dbReference>
<dbReference type="SUPFAM" id="SSF89095">
    <property type="entry name" value="GatB/YqeY motif"/>
    <property type="match status" value="1"/>
</dbReference>
<proteinExistence type="predicted"/>
<name>A0A1G2CCT3_9BACT</name>
<dbReference type="Pfam" id="PF09424">
    <property type="entry name" value="YqeY"/>
    <property type="match status" value="1"/>
</dbReference>
<organism evidence="1 2">
    <name type="scientific">Candidatus Liptonbacteria bacterium RIFCSPLOWO2_01_FULL_52_25</name>
    <dbReference type="NCBI Taxonomy" id="1798650"/>
    <lineage>
        <taxon>Bacteria</taxon>
        <taxon>Candidatus Liptoniibacteriota</taxon>
    </lineage>
</organism>